<gene>
    <name evidence="2" type="ORF">SNE40_006166</name>
</gene>
<dbReference type="PANTHER" id="PTHR33332">
    <property type="entry name" value="REVERSE TRANSCRIPTASE DOMAIN-CONTAINING PROTEIN"/>
    <property type="match status" value="1"/>
</dbReference>
<dbReference type="Pfam" id="PF00078">
    <property type="entry name" value="RVT_1"/>
    <property type="match status" value="1"/>
</dbReference>
<feature type="domain" description="Reverse transcriptase" evidence="1">
    <location>
        <begin position="1"/>
        <end position="134"/>
    </location>
</feature>
<dbReference type="PROSITE" id="PS50878">
    <property type="entry name" value="RT_POL"/>
    <property type="match status" value="1"/>
</dbReference>
<dbReference type="InterPro" id="IPR000477">
    <property type="entry name" value="RT_dom"/>
</dbReference>
<dbReference type="Proteomes" id="UP001347796">
    <property type="component" value="Unassembled WGS sequence"/>
</dbReference>
<keyword evidence="3" id="KW-1185">Reference proteome</keyword>
<reference evidence="2 3" key="1">
    <citation type="submission" date="2024-01" db="EMBL/GenBank/DDBJ databases">
        <title>The genome of the rayed Mediterranean limpet Patella caerulea (Linnaeus, 1758).</title>
        <authorList>
            <person name="Anh-Thu Weber A."/>
            <person name="Halstead-Nussloch G."/>
        </authorList>
    </citation>
    <scope>NUCLEOTIDE SEQUENCE [LARGE SCALE GENOMIC DNA]</scope>
    <source>
        <strain evidence="2">AATW-2023a</strain>
        <tissue evidence="2">Whole specimen</tissue>
    </source>
</reference>
<evidence type="ECO:0000259" key="1">
    <source>
        <dbReference type="PROSITE" id="PS50878"/>
    </source>
</evidence>
<dbReference type="AlphaFoldDB" id="A0AAN8K0G5"/>
<name>A0AAN8K0G5_PATCE</name>
<organism evidence="2 3">
    <name type="scientific">Patella caerulea</name>
    <name type="common">Rayed Mediterranean limpet</name>
    <dbReference type="NCBI Taxonomy" id="87958"/>
    <lineage>
        <taxon>Eukaryota</taxon>
        <taxon>Metazoa</taxon>
        <taxon>Spiralia</taxon>
        <taxon>Lophotrochozoa</taxon>
        <taxon>Mollusca</taxon>
        <taxon>Gastropoda</taxon>
        <taxon>Patellogastropoda</taxon>
        <taxon>Patelloidea</taxon>
        <taxon>Patellidae</taxon>
        <taxon>Patella</taxon>
    </lineage>
</organism>
<evidence type="ECO:0000313" key="2">
    <source>
        <dbReference type="EMBL" id="KAK6186906.1"/>
    </source>
</evidence>
<dbReference type="EMBL" id="JAZGQO010000005">
    <property type="protein sequence ID" value="KAK6186906.1"/>
    <property type="molecule type" value="Genomic_DNA"/>
</dbReference>
<accession>A0AAN8K0G5</accession>
<comment type="caution">
    <text evidence="2">The sequence shown here is derived from an EMBL/GenBank/DDBJ whole genome shotgun (WGS) entry which is preliminary data.</text>
</comment>
<evidence type="ECO:0000313" key="3">
    <source>
        <dbReference type="Proteomes" id="UP001347796"/>
    </source>
</evidence>
<proteinExistence type="predicted"/>
<sequence>MGSIVSKEHPLRYGVPQGSVLGPVLFALYMVPLEDIIIRHCLDTVIFADDTQLYIACDAKTDYSVVCRIEACVDEIREWMRENLLALNDPKTEIVWFSSRLKKAEALPTSTEVRIHDVKIAASVQPVRDLGVMMEAHIANVCRTASYSLWRISKLRHILDQDSTEKLVHAFVSSRIDYCNSLFYGLYDYQIRKLQRIQNFAARLVIRRKLERHMDMTPILRELHWLPVKARVEFKNLCIIFKLIHHGESAPFYLTELIEIHVPKICTKSCDSVKLVNHNMRPKPSRAYGDRAFCIYAPHLWNSLKASLSVI</sequence>
<protein>
    <recommendedName>
        <fullName evidence="1">Reverse transcriptase domain-containing protein</fullName>
    </recommendedName>
</protein>